<evidence type="ECO:0000256" key="5">
    <source>
        <dbReference type="ARBA" id="ARBA00023242"/>
    </source>
</evidence>
<dbReference type="Pfam" id="PF05705">
    <property type="entry name" value="DUF829"/>
    <property type="match status" value="1"/>
</dbReference>
<keyword evidence="2" id="KW-0812">Transmembrane</keyword>
<feature type="compositionally biased region" description="Polar residues" evidence="7">
    <location>
        <begin position="11"/>
        <end position="20"/>
    </location>
</feature>
<dbReference type="AlphaFoldDB" id="A0A812LAB0"/>
<organism evidence="8 9">
    <name type="scientific">Symbiodinium natans</name>
    <dbReference type="NCBI Taxonomy" id="878477"/>
    <lineage>
        <taxon>Eukaryota</taxon>
        <taxon>Sar</taxon>
        <taxon>Alveolata</taxon>
        <taxon>Dinophyceae</taxon>
        <taxon>Suessiales</taxon>
        <taxon>Symbiodiniaceae</taxon>
        <taxon>Symbiodinium</taxon>
    </lineage>
</organism>
<protein>
    <submittedName>
        <fullName evidence="8">Uncharacterized protein</fullName>
    </submittedName>
</protein>
<accession>A0A812LAB0</accession>
<dbReference type="Proteomes" id="UP000604046">
    <property type="component" value="Unassembled WGS sequence"/>
</dbReference>
<proteinExistence type="predicted"/>
<evidence type="ECO:0000256" key="2">
    <source>
        <dbReference type="ARBA" id="ARBA00022692"/>
    </source>
</evidence>
<feature type="non-terminal residue" evidence="8">
    <location>
        <position position="436"/>
    </location>
</feature>
<reference evidence="8" key="1">
    <citation type="submission" date="2021-02" db="EMBL/GenBank/DDBJ databases">
        <authorList>
            <person name="Dougan E. K."/>
            <person name="Rhodes N."/>
            <person name="Thang M."/>
            <person name="Chan C."/>
        </authorList>
    </citation>
    <scope>NUCLEOTIDE SEQUENCE</scope>
</reference>
<dbReference type="EMBL" id="CAJNDS010000869">
    <property type="protein sequence ID" value="CAE7238550.1"/>
    <property type="molecule type" value="Genomic_DNA"/>
</dbReference>
<feature type="region of interest" description="Disordered" evidence="7">
    <location>
        <begin position="1"/>
        <end position="31"/>
    </location>
</feature>
<dbReference type="PANTHER" id="PTHR12265:SF30">
    <property type="entry name" value="TRANSMEMBRANE PROTEIN 53"/>
    <property type="match status" value="1"/>
</dbReference>
<keyword evidence="5" id="KW-0539">Nucleus</keyword>
<evidence type="ECO:0000256" key="1">
    <source>
        <dbReference type="ARBA" id="ARBA00004126"/>
    </source>
</evidence>
<dbReference type="PANTHER" id="PTHR12265">
    <property type="entry name" value="TRANSMEMBRANE PROTEIN 53"/>
    <property type="match status" value="1"/>
</dbReference>
<comment type="subcellular location">
    <subcellularLocation>
        <location evidence="6">Endomembrane system</location>
        <topology evidence="6">Single-pass membrane protein</topology>
    </subcellularLocation>
    <subcellularLocation>
        <location evidence="1">Nucleus membrane</location>
    </subcellularLocation>
</comment>
<evidence type="ECO:0000313" key="8">
    <source>
        <dbReference type="EMBL" id="CAE7238550.1"/>
    </source>
</evidence>
<gene>
    <name evidence="8" type="ORF">SNAT2548_LOCUS10496</name>
</gene>
<keyword evidence="3" id="KW-1133">Transmembrane helix</keyword>
<evidence type="ECO:0000256" key="4">
    <source>
        <dbReference type="ARBA" id="ARBA00023136"/>
    </source>
</evidence>
<comment type="caution">
    <text evidence="8">The sequence shown here is derived from an EMBL/GenBank/DDBJ whole genome shotgun (WGS) entry which is preliminary data.</text>
</comment>
<evidence type="ECO:0000256" key="6">
    <source>
        <dbReference type="ARBA" id="ARBA00037847"/>
    </source>
</evidence>
<keyword evidence="4" id="KW-0472">Membrane</keyword>
<name>A0A812LAB0_9DINO</name>
<dbReference type="OrthoDB" id="77878at2759"/>
<evidence type="ECO:0000256" key="7">
    <source>
        <dbReference type="SAM" id="MobiDB-lite"/>
    </source>
</evidence>
<sequence length="436" mass="47655">DPFADPGDESCQASVQQSVKPTADETSKTRKAPDDIFSALRFLASGERNHTRDEDGADLADDSDFTAQLDMLFSMADDNTESLRSAYSGVARMTAGNGTRYMAMWQRALALLEAEKPSNLLGLLVDDAVGLTMDPSRNTPSAIHLDVPHGKASGEVVFLLSWGGGSLQDTEDVVRMYRELLPDCTIFVSTSNRKQSFGLRCQCAFGIKSAAEAWSRSPDQPKLLVHLFSNSGMHAWTEILQAWNAIRSCDDQEDLGDALDNLPPLEDVLRGIVLDSACDSSVPLDSCIQSFVQSMAGTVALAASLDHDGSDESKRAADVASKRAVASLIGAQSAAKSHLYTKPHKSLTKLADADTAIVHRMEPPVPLQFIYSKDDNIILAQGVERYLQEVKDRPSRKGLSQPRVWCIEKSRHCFHKLTHAEEYRTCIELFASSTMA</sequence>
<keyword evidence="9" id="KW-1185">Reference proteome</keyword>
<evidence type="ECO:0000313" key="9">
    <source>
        <dbReference type="Proteomes" id="UP000604046"/>
    </source>
</evidence>
<dbReference type="GO" id="GO:0031965">
    <property type="term" value="C:nuclear membrane"/>
    <property type="evidence" value="ECO:0007669"/>
    <property type="project" value="UniProtKB-SubCell"/>
</dbReference>
<feature type="compositionally biased region" description="Basic and acidic residues" evidence="7">
    <location>
        <begin position="22"/>
        <end position="31"/>
    </location>
</feature>
<evidence type="ECO:0000256" key="3">
    <source>
        <dbReference type="ARBA" id="ARBA00022989"/>
    </source>
</evidence>
<dbReference type="InterPro" id="IPR008547">
    <property type="entry name" value="DUF829_TMEM53"/>
</dbReference>